<dbReference type="Gene3D" id="1.20.1260.10">
    <property type="match status" value="1"/>
</dbReference>
<sequence length="247" mass="26546">MAEPNPVQASTEPGHDDPRRRYRAVTTGLIVVIALLAGILAGFWIKGWLDGDNPPPPSADSVDVGFAQDMSVHHSQAVEMSAMALANAADPAIRTLAYDVVTTQQSQVGTMQGWLTLWDRPPLGSGPYMQWMPTDSATGSMQHSMPGMEGDMSTTDSGPRQPMPGMATTTELDELRKMTGPAFDVRYLQLLLRHHQGGIPMAQYAADNASVPAVAALARQIVNTQEAESTAIRQLLETKGAQPLPMN</sequence>
<name>A0A076F1G1_RHOOP</name>
<accession>A0A076F1G1</accession>
<keyword evidence="2" id="KW-0812">Transmembrane</keyword>
<organism evidence="4 5">
    <name type="scientific">Rhodococcus opacus</name>
    <name type="common">Nocardia opaca</name>
    <dbReference type="NCBI Taxonomy" id="37919"/>
    <lineage>
        <taxon>Bacteria</taxon>
        <taxon>Bacillati</taxon>
        <taxon>Actinomycetota</taxon>
        <taxon>Actinomycetes</taxon>
        <taxon>Mycobacteriales</taxon>
        <taxon>Nocardiaceae</taxon>
        <taxon>Rhodococcus</taxon>
    </lineage>
</organism>
<dbReference type="Pfam" id="PF03713">
    <property type="entry name" value="DUF305"/>
    <property type="match status" value="1"/>
</dbReference>
<evidence type="ECO:0000313" key="4">
    <source>
        <dbReference type="EMBL" id="AII11232.1"/>
    </source>
</evidence>
<feature type="domain" description="DUF305" evidence="3">
    <location>
        <begin position="63"/>
        <end position="236"/>
    </location>
</feature>
<dbReference type="EMBL" id="CP008950">
    <property type="protein sequence ID" value="AII11232.1"/>
    <property type="molecule type" value="Genomic_DNA"/>
</dbReference>
<dbReference type="Proteomes" id="UP000028488">
    <property type="component" value="Plasmid pPDG3"/>
</dbReference>
<feature type="transmembrane region" description="Helical" evidence="2">
    <location>
        <begin position="24"/>
        <end position="45"/>
    </location>
</feature>
<dbReference type="PANTHER" id="PTHR36933">
    <property type="entry name" value="SLL0788 PROTEIN"/>
    <property type="match status" value="1"/>
</dbReference>
<evidence type="ECO:0000313" key="5">
    <source>
        <dbReference type="Proteomes" id="UP000028488"/>
    </source>
</evidence>
<evidence type="ECO:0000256" key="1">
    <source>
        <dbReference type="SAM" id="MobiDB-lite"/>
    </source>
</evidence>
<evidence type="ECO:0000259" key="3">
    <source>
        <dbReference type="Pfam" id="PF03713"/>
    </source>
</evidence>
<dbReference type="AlphaFoldDB" id="A0A076F1G1"/>
<protein>
    <recommendedName>
        <fullName evidence="3">DUF305 domain-containing protein</fullName>
    </recommendedName>
</protein>
<gene>
    <name evidence="4" type="ORF">EP51_45155</name>
</gene>
<proteinExistence type="predicted"/>
<dbReference type="PANTHER" id="PTHR36933:SF1">
    <property type="entry name" value="SLL0788 PROTEIN"/>
    <property type="match status" value="1"/>
</dbReference>
<reference evidence="4 5" key="1">
    <citation type="submission" date="2014-07" db="EMBL/GenBank/DDBJ databases">
        <title>Genome Sequence of Rhodococcus opacus Strain R7, a Biodegrader of Mono- and Polycyclic Aromatic Hydrocarbons.</title>
        <authorList>
            <person name="Di Gennaro P."/>
            <person name="Zampolli J."/>
            <person name="Presti I."/>
            <person name="Cappelletti M."/>
            <person name="D'Ursi P."/>
            <person name="Orro A."/>
            <person name="Mezzelani A."/>
            <person name="Milanesi L."/>
        </authorList>
    </citation>
    <scope>NUCLEOTIDE SEQUENCE [LARGE SCALE GENOMIC DNA]</scope>
    <source>
        <strain evidence="4 5">R7</strain>
        <plasmid evidence="4">pPDG3</plasmid>
    </source>
</reference>
<dbReference type="RefSeq" id="WP_128643946.1">
    <property type="nucleotide sequence ID" value="NZ_CP008950.1"/>
</dbReference>
<geneLocation type="plasmid" evidence="4 5">
    <name>pPDG3</name>
</geneLocation>
<evidence type="ECO:0000256" key="2">
    <source>
        <dbReference type="SAM" id="Phobius"/>
    </source>
</evidence>
<dbReference type="InterPro" id="IPR012347">
    <property type="entry name" value="Ferritin-like"/>
</dbReference>
<keyword evidence="4" id="KW-0614">Plasmid</keyword>
<feature type="region of interest" description="Disordered" evidence="1">
    <location>
        <begin position="1"/>
        <end position="20"/>
    </location>
</feature>
<keyword evidence="2" id="KW-0472">Membrane</keyword>
<dbReference type="InterPro" id="IPR005183">
    <property type="entry name" value="DUF305_CopM-like"/>
</dbReference>
<keyword evidence="2" id="KW-1133">Transmembrane helix</keyword>